<dbReference type="AlphaFoldDB" id="A0A4Q0UAP2"/>
<dbReference type="GO" id="GO:0030145">
    <property type="term" value="F:manganese ion binding"/>
    <property type="evidence" value="ECO:0007669"/>
    <property type="project" value="InterPro"/>
</dbReference>
<dbReference type="Gene3D" id="3.20.20.140">
    <property type="entry name" value="Metal-dependent hydrolases"/>
    <property type="match status" value="1"/>
</dbReference>
<dbReference type="PANTHER" id="PTHR39181:SF1">
    <property type="entry name" value="TYROSINE-PROTEIN PHOSPHATASE YWQE"/>
    <property type="match status" value="1"/>
</dbReference>
<reference evidence="5" key="2">
    <citation type="submission" date="2021-09" db="EMBL/GenBank/DDBJ databases">
        <authorList>
            <person name="Gilroy R."/>
        </authorList>
    </citation>
    <scope>NUCLEOTIDE SEQUENCE</scope>
    <source>
        <strain evidence="5">4100</strain>
    </source>
</reference>
<proteinExistence type="inferred from homology"/>
<evidence type="ECO:0000256" key="4">
    <source>
        <dbReference type="ARBA" id="ARBA00051722"/>
    </source>
</evidence>
<dbReference type="SUPFAM" id="SSF89550">
    <property type="entry name" value="PHP domain-like"/>
    <property type="match status" value="1"/>
</dbReference>
<keyword evidence="3" id="KW-0378">Hydrolase</keyword>
<dbReference type="InterPro" id="IPR016195">
    <property type="entry name" value="Pol/histidinol_Pase-like"/>
</dbReference>
<dbReference type="EMBL" id="DYXT01000053">
    <property type="protein sequence ID" value="HJE40080.1"/>
    <property type="molecule type" value="Genomic_DNA"/>
</dbReference>
<evidence type="ECO:0000313" key="5">
    <source>
        <dbReference type="EMBL" id="HJE40080.1"/>
    </source>
</evidence>
<evidence type="ECO:0000256" key="2">
    <source>
        <dbReference type="ARBA" id="ARBA00013064"/>
    </source>
</evidence>
<reference evidence="5" key="1">
    <citation type="journal article" date="2021" name="PeerJ">
        <title>Extensive microbial diversity within the chicken gut microbiome revealed by metagenomics and culture.</title>
        <authorList>
            <person name="Gilroy R."/>
            <person name="Ravi A."/>
            <person name="Getino M."/>
            <person name="Pursley I."/>
            <person name="Horton D.L."/>
            <person name="Alikhan N.F."/>
            <person name="Baker D."/>
            <person name="Gharbi K."/>
            <person name="Hall N."/>
            <person name="Watson M."/>
            <person name="Adriaenssens E.M."/>
            <person name="Foster-Nyarko E."/>
            <person name="Jarju S."/>
            <person name="Secka A."/>
            <person name="Antonio M."/>
            <person name="Oren A."/>
            <person name="Chaudhuri R.R."/>
            <person name="La Ragione R."/>
            <person name="Hildebrand F."/>
            <person name="Pallen M.J."/>
        </authorList>
    </citation>
    <scope>NUCLEOTIDE SEQUENCE</scope>
    <source>
        <strain evidence="5">4100</strain>
    </source>
</reference>
<evidence type="ECO:0000313" key="6">
    <source>
        <dbReference type="Proteomes" id="UP000711407"/>
    </source>
</evidence>
<accession>A0A4Q0UAP2</accession>
<dbReference type="InterPro" id="IPR016667">
    <property type="entry name" value="Caps_polysacc_synth_CpsB/CapC"/>
</dbReference>
<evidence type="ECO:0000256" key="1">
    <source>
        <dbReference type="ARBA" id="ARBA00005750"/>
    </source>
</evidence>
<dbReference type="PANTHER" id="PTHR39181">
    <property type="entry name" value="TYROSINE-PROTEIN PHOSPHATASE YWQE"/>
    <property type="match status" value="1"/>
</dbReference>
<comment type="catalytic activity">
    <reaction evidence="4">
        <text>O-phospho-L-tyrosyl-[protein] + H2O = L-tyrosyl-[protein] + phosphate</text>
        <dbReference type="Rhea" id="RHEA:10684"/>
        <dbReference type="Rhea" id="RHEA-COMP:10136"/>
        <dbReference type="Rhea" id="RHEA-COMP:20101"/>
        <dbReference type="ChEBI" id="CHEBI:15377"/>
        <dbReference type="ChEBI" id="CHEBI:43474"/>
        <dbReference type="ChEBI" id="CHEBI:46858"/>
        <dbReference type="ChEBI" id="CHEBI:61978"/>
        <dbReference type="EC" id="3.1.3.48"/>
    </reaction>
</comment>
<name>A0A4Q0UAP2_9BACT</name>
<gene>
    <name evidence="5" type="ORF">K8V47_10045</name>
</gene>
<dbReference type="GO" id="GO:0004725">
    <property type="term" value="F:protein tyrosine phosphatase activity"/>
    <property type="evidence" value="ECO:0007669"/>
    <property type="project" value="UniProtKB-EC"/>
</dbReference>
<comment type="similarity">
    <text evidence="1">Belongs to the metallo-dependent hydrolases superfamily. CpsB/CapC family.</text>
</comment>
<dbReference type="PIRSF" id="PIRSF016557">
    <property type="entry name" value="Caps_synth_CpsB"/>
    <property type="match status" value="1"/>
</dbReference>
<evidence type="ECO:0000256" key="3">
    <source>
        <dbReference type="ARBA" id="ARBA00022801"/>
    </source>
</evidence>
<dbReference type="Pfam" id="PF19567">
    <property type="entry name" value="CpsB_CapC"/>
    <property type="match status" value="1"/>
</dbReference>
<dbReference type="Proteomes" id="UP000711407">
    <property type="component" value="Unassembled WGS sequence"/>
</dbReference>
<dbReference type="EC" id="3.1.3.48" evidence="2"/>
<protein>
    <recommendedName>
        <fullName evidence="2">protein-tyrosine-phosphatase</fullName>
        <ecNumber evidence="2">3.1.3.48</ecNumber>
    </recommendedName>
</protein>
<comment type="caution">
    <text evidence="5">The sequence shown here is derived from an EMBL/GenBank/DDBJ whole genome shotgun (WGS) entry which is preliminary data.</text>
</comment>
<organism evidence="5 6">
    <name type="scientific">Candidatus Amulumruptor caecigallinarius</name>
    <dbReference type="NCBI Taxonomy" id="2109911"/>
    <lineage>
        <taxon>Bacteria</taxon>
        <taxon>Pseudomonadati</taxon>
        <taxon>Bacteroidota</taxon>
        <taxon>Bacteroidia</taxon>
        <taxon>Bacteroidales</taxon>
        <taxon>Muribaculaceae</taxon>
        <taxon>Candidatus Amulumruptor</taxon>
    </lineage>
</organism>
<sequence>MIRLFKKKPNEAVKLPIYTDIHCHIVPGVDDGSPDTATSIELLSRMKEWGLRRIYASPHVADDVFENSPDTLDPALEELQEAVKKTSLDMVIERHAEYRIGELSTRQIEQGIATTLPKDYILIENSFMQEPWDLENFVFNLKLKGLVPILAHPERYRYYNSTGSTGKQRYSELHHKGLLFQTNILSLAGQYGSTDRETAEWLISMGFVDFLGTDLHNHRHADTIEAYLRTNKARKHFDALKGRLLNDTL</sequence>